<name>A0A6V7X825_MELEN</name>
<evidence type="ECO:0000313" key="1">
    <source>
        <dbReference type="EMBL" id="CAD2195486.1"/>
    </source>
</evidence>
<dbReference type="OrthoDB" id="5875288at2759"/>
<organism evidence="1 2">
    <name type="scientific">Meloidogyne enterolobii</name>
    <name type="common">Root-knot nematode worm</name>
    <name type="synonym">Meloidogyne mayaguensis</name>
    <dbReference type="NCBI Taxonomy" id="390850"/>
    <lineage>
        <taxon>Eukaryota</taxon>
        <taxon>Metazoa</taxon>
        <taxon>Ecdysozoa</taxon>
        <taxon>Nematoda</taxon>
        <taxon>Chromadorea</taxon>
        <taxon>Rhabditida</taxon>
        <taxon>Tylenchina</taxon>
        <taxon>Tylenchomorpha</taxon>
        <taxon>Tylenchoidea</taxon>
        <taxon>Meloidogynidae</taxon>
        <taxon>Meloidogyninae</taxon>
        <taxon>Meloidogyne</taxon>
    </lineage>
</organism>
<reference evidence="1 2" key="1">
    <citation type="submission" date="2020-08" db="EMBL/GenBank/DDBJ databases">
        <authorList>
            <person name="Koutsovoulos G."/>
            <person name="Danchin GJ E."/>
        </authorList>
    </citation>
    <scope>NUCLEOTIDE SEQUENCE [LARGE SCALE GENOMIC DNA]</scope>
</reference>
<dbReference type="EMBL" id="CAJEWN010001218">
    <property type="protein sequence ID" value="CAD2195486.1"/>
    <property type="molecule type" value="Genomic_DNA"/>
</dbReference>
<accession>A0A6V7X825</accession>
<protein>
    <submittedName>
        <fullName evidence="1">Uncharacterized protein</fullName>
    </submittedName>
</protein>
<gene>
    <name evidence="1" type="ORF">MENT_LOCUS48579</name>
</gene>
<evidence type="ECO:0000313" key="2">
    <source>
        <dbReference type="Proteomes" id="UP000580250"/>
    </source>
</evidence>
<dbReference type="Proteomes" id="UP000580250">
    <property type="component" value="Unassembled WGS sequence"/>
</dbReference>
<comment type="caution">
    <text evidence="1">The sequence shown here is derived from an EMBL/GenBank/DDBJ whole genome shotgun (WGS) entry which is preliminary data.</text>
</comment>
<sequence>MAFRRFITEYGLPKKIISDNESSQIDLMQAILEINEQLYKPTPQQPHIIPSRFSSRDDFRDWEQYLKEFCKIDKNLNIIKSKNIDS</sequence>
<proteinExistence type="predicted"/>
<dbReference type="AlphaFoldDB" id="A0A6V7X825"/>